<organism evidence="2 3">
    <name type="scientific">Undibacterium nitidum</name>
    <dbReference type="NCBI Taxonomy" id="2762298"/>
    <lineage>
        <taxon>Bacteria</taxon>
        <taxon>Pseudomonadati</taxon>
        <taxon>Pseudomonadota</taxon>
        <taxon>Betaproteobacteria</taxon>
        <taxon>Burkholderiales</taxon>
        <taxon>Oxalobacteraceae</taxon>
        <taxon>Undibacterium</taxon>
    </lineage>
</organism>
<dbReference type="Gene3D" id="3.40.50.720">
    <property type="entry name" value="NAD(P)-binding Rossmann-like Domain"/>
    <property type="match status" value="1"/>
</dbReference>
<dbReference type="RefSeq" id="WP_186917048.1">
    <property type="nucleotide sequence ID" value="NZ_JACOFZ010000005.1"/>
</dbReference>
<reference evidence="2" key="1">
    <citation type="submission" date="2020-08" db="EMBL/GenBank/DDBJ databases">
        <title>Novel species isolated from subtropical streams in China.</title>
        <authorList>
            <person name="Lu H."/>
        </authorList>
    </citation>
    <scope>NUCLEOTIDE SEQUENCE</scope>
    <source>
        <strain evidence="2">LX22W</strain>
    </source>
</reference>
<dbReference type="AlphaFoldDB" id="A0A923KU88"/>
<accession>A0A923KU88</accession>
<comment type="caution">
    <text evidence="2">The sequence shown here is derived from an EMBL/GenBank/DDBJ whole genome shotgun (WGS) entry which is preliminary data.</text>
</comment>
<dbReference type="InterPro" id="IPR051606">
    <property type="entry name" value="Polyketide_Oxido-like"/>
</dbReference>
<feature type="domain" description="NAD(P)-binding" evidence="1">
    <location>
        <begin position="7"/>
        <end position="197"/>
    </location>
</feature>
<dbReference type="GO" id="GO:0016646">
    <property type="term" value="F:oxidoreductase activity, acting on the CH-NH group of donors, NAD or NADP as acceptor"/>
    <property type="evidence" value="ECO:0007669"/>
    <property type="project" value="TreeGrafter"/>
</dbReference>
<dbReference type="PANTHER" id="PTHR43355:SF2">
    <property type="entry name" value="FLAVIN REDUCTASE (NADPH)"/>
    <property type="match status" value="1"/>
</dbReference>
<evidence type="ECO:0000313" key="3">
    <source>
        <dbReference type="Proteomes" id="UP000627446"/>
    </source>
</evidence>
<dbReference type="Proteomes" id="UP000627446">
    <property type="component" value="Unassembled WGS sequence"/>
</dbReference>
<sequence>MQVALIGASGFIGSAILKELLTRGHQVHAYVSRPEKLAAHPQLHAHRSDVNNVETLSAQLKGHDAVITAFSGHAQSNTLDYYVDGMKNIIAAAKTAAAARLLVVGGAGSLEVAPGVALLDTPNFPDAYRASAEGARQTLLMLRAETALSWTMLSPAAMIAPGERTAQFRLGKDQLLTDESGNSHISVEDYAVAMVDELEKAEHIGSRFTVAY</sequence>
<protein>
    <submittedName>
        <fullName evidence="2">NAD(P)-dependent oxidoreductase</fullName>
    </submittedName>
</protein>
<dbReference type="PANTHER" id="PTHR43355">
    <property type="entry name" value="FLAVIN REDUCTASE (NADPH)"/>
    <property type="match status" value="1"/>
</dbReference>
<dbReference type="CDD" id="cd05244">
    <property type="entry name" value="BVR-B_like_SDR_a"/>
    <property type="match status" value="1"/>
</dbReference>
<dbReference type="InterPro" id="IPR036291">
    <property type="entry name" value="NAD(P)-bd_dom_sf"/>
</dbReference>
<dbReference type="Pfam" id="PF13460">
    <property type="entry name" value="NAD_binding_10"/>
    <property type="match status" value="1"/>
</dbReference>
<gene>
    <name evidence="2" type="ORF">H8K36_13660</name>
</gene>
<evidence type="ECO:0000313" key="2">
    <source>
        <dbReference type="EMBL" id="MBC3882434.1"/>
    </source>
</evidence>
<dbReference type="EMBL" id="JACOFZ010000005">
    <property type="protein sequence ID" value="MBC3882434.1"/>
    <property type="molecule type" value="Genomic_DNA"/>
</dbReference>
<dbReference type="InterPro" id="IPR016040">
    <property type="entry name" value="NAD(P)-bd_dom"/>
</dbReference>
<name>A0A923KU88_9BURK</name>
<keyword evidence="3" id="KW-1185">Reference proteome</keyword>
<proteinExistence type="predicted"/>
<evidence type="ECO:0000259" key="1">
    <source>
        <dbReference type="Pfam" id="PF13460"/>
    </source>
</evidence>
<dbReference type="SUPFAM" id="SSF51735">
    <property type="entry name" value="NAD(P)-binding Rossmann-fold domains"/>
    <property type="match status" value="1"/>
</dbReference>